<evidence type="ECO:0000256" key="2">
    <source>
        <dbReference type="SAM" id="Phobius"/>
    </source>
</evidence>
<keyword evidence="2" id="KW-0472">Membrane</keyword>
<proteinExistence type="predicted"/>
<feature type="region of interest" description="Disordered" evidence="1">
    <location>
        <begin position="856"/>
        <end position="950"/>
    </location>
</feature>
<feature type="compositionally biased region" description="Basic and acidic residues" evidence="1">
    <location>
        <begin position="933"/>
        <end position="950"/>
    </location>
</feature>
<keyword evidence="2" id="KW-0812">Transmembrane</keyword>
<feature type="compositionally biased region" description="Polar residues" evidence="1">
    <location>
        <begin position="858"/>
        <end position="893"/>
    </location>
</feature>
<feature type="region of interest" description="Disordered" evidence="1">
    <location>
        <begin position="607"/>
        <end position="628"/>
    </location>
</feature>
<reference evidence="3" key="1">
    <citation type="submission" date="2021-01" db="UniProtKB">
        <authorList>
            <consortium name="EnsemblMetazoa"/>
        </authorList>
    </citation>
    <scope>IDENTIFICATION</scope>
</reference>
<name>A0A7M7L7A7_VARDE</name>
<feature type="compositionally biased region" description="Polar residues" evidence="1">
    <location>
        <begin position="486"/>
        <end position="500"/>
    </location>
</feature>
<feature type="compositionally biased region" description="Polar residues" evidence="1">
    <location>
        <begin position="900"/>
        <end position="912"/>
    </location>
</feature>
<keyword evidence="2" id="KW-1133">Transmembrane helix</keyword>
<dbReference type="InParanoid" id="A0A7M7L7A7"/>
<dbReference type="RefSeq" id="XP_022672274.1">
    <property type="nucleotide sequence ID" value="XM_022816539.1"/>
</dbReference>
<dbReference type="EnsemblMetazoa" id="XM_022816539">
    <property type="protein sequence ID" value="XP_022672274"/>
    <property type="gene ID" value="LOC111254990"/>
</dbReference>
<evidence type="ECO:0000313" key="3">
    <source>
        <dbReference type="EnsemblMetazoa" id="XP_022672274"/>
    </source>
</evidence>
<evidence type="ECO:0000313" key="4">
    <source>
        <dbReference type="Proteomes" id="UP000594260"/>
    </source>
</evidence>
<keyword evidence="4" id="KW-1185">Reference proteome</keyword>
<feature type="compositionally biased region" description="Basic and acidic residues" evidence="1">
    <location>
        <begin position="691"/>
        <end position="701"/>
    </location>
</feature>
<evidence type="ECO:0000256" key="1">
    <source>
        <dbReference type="SAM" id="MobiDB-lite"/>
    </source>
</evidence>
<feature type="compositionally biased region" description="Polar residues" evidence="1">
    <location>
        <begin position="767"/>
        <end position="778"/>
    </location>
</feature>
<feature type="transmembrane region" description="Helical" evidence="2">
    <location>
        <begin position="21"/>
        <end position="45"/>
    </location>
</feature>
<dbReference type="AlphaFoldDB" id="A0A7M7L7A7"/>
<feature type="region of interest" description="Disordered" evidence="1">
    <location>
        <begin position="486"/>
        <end position="508"/>
    </location>
</feature>
<protein>
    <submittedName>
        <fullName evidence="3">Uncharacterized protein</fullName>
    </submittedName>
</protein>
<feature type="compositionally biased region" description="Polar residues" evidence="1">
    <location>
        <begin position="385"/>
        <end position="397"/>
    </location>
</feature>
<dbReference type="Proteomes" id="UP000594260">
    <property type="component" value="Unplaced"/>
</dbReference>
<feature type="compositionally biased region" description="Basic and acidic residues" evidence="1">
    <location>
        <begin position="816"/>
        <end position="828"/>
    </location>
</feature>
<feature type="region of interest" description="Disordered" evidence="1">
    <location>
        <begin position="757"/>
        <end position="833"/>
    </location>
</feature>
<feature type="compositionally biased region" description="Polar residues" evidence="1">
    <location>
        <begin position="406"/>
        <end position="416"/>
    </location>
</feature>
<feature type="compositionally biased region" description="Polar residues" evidence="1">
    <location>
        <begin position="794"/>
        <end position="815"/>
    </location>
</feature>
<accession>A0A7M7L7A7</accession>
<feature type="region of interest" description="Disordered" evidence="1">
    <location>
        <begin position="673"/>
        <end position="705"/>
    </location>
</feature>
<feature type="region of interest" description="Disordered" evidence="1">
    <location>
        <begin position="356"/>
        <end position="435"/>
    </location>
</feature>
<sequence length="950" mass="108105">MRLRSNLCRTSLNQAKRNRKVMINIIIQATIIVCVALAAPSLAVYQKSASPDGGLLLQNKEGSFADRSSTISADRDVPISRRPQTVVPTERSDVTRRPQKILPIEQYDVSPQSRREKGIREISENNNGRVYRTPHVESVSSSQGWSVGQNNNQQHKQFELPSAKVKIFYASLLKASQASFSVTDPRKTEDNKENTGLALNRVAGGSWLETSVTSKQLDTQKEEKNAIPIIIIQQQHEPQSLKQRTRLVDEVPVPSKSKQYVSSNSPITYHDHRPRFQTAQMTANQNQITNLGSTPKKLITDLVKFSSPIQSDSNHRNVGVFREKPQQKQLIPVIIIQETNALNAHVVADGSQLITSQEEDQQQGKYMRSSSPSEYGPGGRRVLTWNKQANESSSQPALQEARMKQQWPQGTGNTGFADNITVPGHSKKQQDTKDVWQVKQNQPNLDNRWIVHHQRDDSPWKPSPSLVNDTRKNTVKKPRWVITDNQNQAWTPSPSDTYGKSQHEKPHKHVDWNSQSLVQRQSEGLIREQAKGTSIDHIVPKGWVNSDGQHENSPSNYPISWTQLVAQPFHQEKTQTEQKRLWQDQAQQMQFDFPFQQPQHTKLLPPNELEQYPHGTRRSHHNESDWSPFDSQQNHFGPYMVKNVHQERAQPQKAILPTKTVPVHKQGQDLLTQTRSNDSSEKNVQQQLKQKSAETRLENNRPKNLRKILVPLYQQKTNVSNERHSSRQQVQEQQTSSRQLWDLFSWQYQQLPDTASWKPFRTEGHNTSDAFSSTSRIQTPAARPVSGGWPPNCNDGSQNELRQHLQQTESPQDQNRQQHQEHPQELHHTSHFGNSNLQWHDIYGYSRKKTSWREHHSQPTWTKGASESATEWSLQHDSGGDPTNNDGSGSTATAIGPTFSPIQKQHTNLTSKVRSRLHASPGLTNSRKKDHGRRMFGEQGDRNADDGSVS</sequence>
<feature type="compositionally biased region" description="Polar residues" evidence="1">
    <location>
        <begin position="673"/>
        <end position="690"/>
    </location>
</feature>
<dbReference type="KEGG" id="vde:111254990"/>
<dbReference type="GeneID" id="111254990"/>
<organism evidence="3 4">
    <name type="scientific">Varroa destructor</name>
    <name type="common">Honeybee mite</name>
    <dbReference type="NCBI Taxonomy" id="109461"/>
    <lineage>
        <taxon>Eukaryota</taxon>
        <taxon>Metazoa</taxon>
        <taxon>Ecdysozoa</taxon>
        <taxon>Arthropoda</taxon>
        <taxon>Chelicerata</taxon>
        <taxon>Arachnida</taxon>
        <taxon>Acari</taxon>
        <taxon>Parasitiformes</taxon>
        <taxon>Mesostigmata</taxon>
        <taxon>Gamasina</taxon>
        <taxon>Dermanyssoidea</taxon>
        <taxon>Varroidae</taxon>
        <taxon>Varroa</taxon>
    </lineage>
</organism>